<protein>
    <submittedName>
        <fullName evidence="3">Terminase small subunit</fullName>
    </submittedName>
</protein>
<dbReference type="Pfam" id="PF23931">
    <property type="entry name" value="Terminase_6"/>
    <property type="match status" value="1"/>
</dbReference>
<reference evidence="3 4" key="1">
    <citation type="submission" date="2018-09" db="EMBL/GenBank/DDBJ databases">
        <authorList>
            <person name="Zack K."/>
            <person name="Stoner T.H."/>
            <person name="Garlena R.A."/>
            <person name="Russell D.A."/>
            <person name="Pope W.H."/>
            <person name="Jacobs-Sera D."/>
            <person name="Hatfull G.F."/>
        </authorList>
    </citation>
    <scope>NUCLEOTIDE SEQUENCE [LARGE SCALE GENOMIC DNA]</scope>
</reference>
<proteinExistence type="predicted"/>
<evidence type="ECO:0000313" key="4">
    <source>
        <dbReference type="Proteomes" id="UP000267628"/>
    </source>
</evidence>
<dbReference type="EMBL" id="MH834621">
    <property type="protein sequence ID" value="AYN58627.1"/>
    <property type="molecule type" value="Genomic_DNA"/>
</dbReference>
<feature type="region of interest" description="Disordered" evidence="1">
    <location>
        <begin position="186"/>
        <end position="212"/>
    </location>
</feature>
<dbReference type="InterPro" id="IPR057630">
    <property type="entry name" value="Terminase_6"/>
</dbReference>
<evidence type="ECO:0000256" key="1">
    <source>
        <dbReference type="SAM" id="MobiDB-lite"/>
    </source>
</evidence>
<feature type="compositionally biased region" description="Basic and acidic residues" evidence="1">
    <location>
        <begin position="198"/>
        <end position="212"/>
    </location>
</feature>
<sequence>MTKREQPQPAPIEPPESLPPAAVEVWNEIVASNDLAGNVDRSALEAFCTLMARLREARRRVEEEGMVVKDPRGRVVPHPALAVERQAAEQIRAWGDRFAPLVKPARKRGYMADATAQSIAAAPHLSQAKFAGPVAAVKTLAWMIDEAQRDSMEALQKAMTTTVPNYLKACADLQITPASVPGVVAPVGDAQKSGSKVSDMREAAERRRAAAG</sequence>
<dbReference type="RefSeq" id="YP_010760834.1">
    <property type="nucleotide sequence ID" value="NC_073588.1"/>
</dbReference>
<evidence type="ECO:0000313" key="3">
    <source>
        <dbReference type="EMBL" id="AYN58627.1"/>
    </source>
</evidence>
<dbReference type="KEGG" id="vg:80033933"/>
<dbReference type="GeneID" id="80033933"/>
<dbReference type="Proteomes" id="UP000267628">
    <property type="component" value="Segment"/>
</dbReference>
<organism evidence="3 4">
    <name type="scientific">Arthrobacter phage Nandita</name>
    <dbReference type="NCBI Taxonomy" id="2419963"/>
    <lineage>
        <taxon>Viruses</taxon>
        <taxon>Duplodnaviria</taxon>
        <taxon>Heunggongvirae</taxon>
        <taxon>Uroviricota</taxon>
        <taxon>Caudoviricetes</taxon>
        <taxon>Daemsvirinae</taxon>
        <taxon>Nanditavirus</taxon>
        <taxon>Nanditavirus nandita</taxon>
    </lineage>
</organism>
<keyword evidence="4" id="KW-1185">Reference proteome</keyword>
<evidence type="ECO:0000259" key="2">
    <source>
        <dbReference type="Pfam" id="PF23931"/>
    </source>
</evidence>
<feature type="domain" description="Terminase small subunit actinomycetes phage-type" evidence="2">
    <location>
        <begin position="114"/>
        <end position="207"/>
    </location>
</feature>
<accession>A0A3G2KI39</accession>
<dbReference type="InterPro" id="IPR006448">
    <property type="entry name" value="Phage_term_ssu_P27"/>
</dbReference>
<gene>
    <name evidence="3" type="primary">5</name>
    <name evidence="3" type="ORF">PBI_NANDITA_5</name>
</gene>
<name>A0A3G2KI39_9CAUD</name>
<dbReference type="Pfam" id="PF05119">
    <property type="entry name" value="Terminase_4"/>
    <property type="match status" value="1"/>
</dbReference>